<evidence type="ECO:0008006" key="3">
    <source>
        <dbReference type="Google" id="ProtNLM"/>
    </source>
</evidence>
<name>A0A564TQ89_9FIRM</name>
<dbReference type="Proteomes" id="UP000409147">
    <property type="component" value="Unassembled WGS sequence"/>
</dbReference>
<organism evidence="1 2">
    <name type="scientific">Blautia obeum</name>
    <dbReference type="NCBI Taxonomy" id="40520"/>
    <lineage>
        <taxon>Bacteria</taxon>
        <taxon>Bacillati</taxon>
        <taxon>Bacillota</taxon>
        <taxon>Clostridia</taxon>
        <taxon>Lachnospirales</taxon>
        <taxon>Lachnospiraceae</taxon>
        <taxon>Blautia</taxon>
    </lineage>
</organism>
<evidence type="ECO:0000313" key="2">
    <source>
        <dbReference type="Proteomes" id="UP000409147"/>
    </source>
</evidence>
<dbReference type="EMBL" id="CABHNB010000028">
    <property type="protein sequence ID" value="VUX09396.1"/>
    <property type="molecule type" value="Genomic_DNA"/>
</dbReference>
<keyword evidence="2" id="KW-1185">Reference proteome</keyword>
<dbReference type="AlphaFoldDB" id="A0A564TQ89"/>
<dbReference type="Pfam" id="PF12784">
    <property type="entry name" value="PDDEXK_2"/>
    <property type="match status" value="1"/>
</dbReference>
<proteinExistence type="predicted"/>
<evidence type="ECO:0000313" key="1">
    <source>
        <dbReference type="EMBL" id="VUX09396.1"/>
    </source>
</evidence>
<dbReference type="RefSeq" id="WP_117753360.1">
    <property type="nucleotide sequence ID" value="NZ_CABHNB010000028.1"/>
</dbReference>
<sequence length="318" mass="36365">MNTEIKNTILTTDKDAQYDESAKRLLGQKSILAHILVKTVDEFAGMDPKDVVPYIEGEPFINTVPIETGFTNTVIKNDESRVVGLNSENPELHEGMIRFDIIFYVRMRDGLSQIIINVEAQKDEPNGYDILNRAIFYVSRMISSQKERDFSNSNYNDIKRVYSIWVCMNMPENSLEHIHLVKDSIVNSHAWKGKLDLVNIVMIGLAKELPKHEEKYELHRLLGALLSQDLTANEKLDIIGNEYAIPMEKDFREDVSIMCNLSQKIKETGIETGIEMGKREMIMKMYNKGYTAAQIADVAEMDEKKIKDIIKNAELLTV</sequence>
<gene>
    <name evidence="1" type="ORF">ROSSTS7063_01893</name>
</gene>
<protein>
    <recommendedName>
        <fullName evidence="3">PD-(D/E)XK nuclease family transposase</fullName>
    </recommendedName>
</protein>
<reference evidence="1 2" key="1">
    <citation type="submission" date="2019-07" db="EMBL/GenBank/DDBJ databases">
        <authorList>
            <person name="Hibberd C M."/>
            <person name="Gehrig L. J."/>
            <person name="Chang H.-W."/>
            <person name="Venkatesh S."/>
        </authorList>
    </citation>
    <scope>NUCLEOTIDE SEQUENCE [LARGE SCALE GENOMIC DNA]</scope>
    <source>
        <strain evidence="1">Ruminococcus_obeum_SSTS_Bg7063</strain>
    </source>
</reference>
<accession>A0A564TQ89</accession>